<dbReference type="NCBIfam" id="NF003499">
    <property type="entry name" value="PRK05170.1-2"/>
    <property type="match status" value="1"/>
</dbReference>
<dbReference type="InterPro" id="IPR005358">
    <property type="entry name" value="Puta_zinc/iron-chelating_dom"/>
</dbReference>
<evidence type="ECO:0000313" key="2">
    <source>
        <dbReference type="EMBL" id="STO68448.1"/>
    </source>
</evidence>
<name>A0A1V4AZP2_9PAST</name>
<evidence type="ECO:0000313" key="4">
    <source>
        <dbReference type="Proteomes" id="UP000254496"/>
    </source>
</evidence>
<keyword evidence="3" id="KW-1185">Reference proteome</keyword>
<dbReference type="Proteomes" id="UP000254496">
    <property type="component" value="Unassembled WGS sequence"/>
</dbReference>
<dbReference type="RefSeq" id="WP_078218990.1">
    <property type="nucleotide sequence ID" value="NZ_MUXZ01000028.1"/>
</dbReference>
<dbReference type="STRING" id="733.B0186_08860"/>
<dbReference type="PANTHER" id="PTHR37421">
    <property type="entry name" value="UPF0260 PROTEIN YCGN"/>
    <property type="match status" value="1"/>
</dbReference>
<evidence type="ECO:0000313" key="1">
    <source>
        <dbReference type="EMBL" id="STO60648.1"/>
    </source>
</evidence>
<dbReference type="EMBL" id="UGHF01000001">
    <property type="protein sequence ID" value="STO60648.1"/>
    <property type="molecule type" value="Genomic_DNA"/>
</dbReference>
<sequence>MTLSPEFWKYKSLLEMNEDEWEALCDGCGKCCYQKFIEGRGKRQKLYFTRIACNLLNVESGKCGNYSQRFSLVKDCTKLTKANLADFSWLPNTCAYRLLYENKPLFDWHPLISGNSNSVKLAGVMIEQGIHEKDVIDWFEFVIDENA</sequence>
<dbReference type="PANTHER" id="PTHR37421:SF1">
    <property type="entry name" value="UPF0260 PROTEIN YCGN"/>
    <property type="match status" value="1"/>
</dbReference>
<reference evidence="3 4" key="1">
    <citation type="submission" date="2018-06" db="EMBL/GenBank/DDBJ databases">
        <authorList>
            <consortium name="Pathogen Informatics"/>
            <person name="Doyle S."/>
        </authorList>
    </citation>
    <scope>NUCLEOTIDE SEQUENCE [LARGE SCALE GENOMIC DNA]</scope>
    <source>
        <strain evidence="1 3">NCTC1659</strain>
        <strain evidence="2 4">NCTC8540</strain>
    </source>
</reference>
<dbReference type="AlphaFoldDB" id="A0A1V4AZP2"/>
<protein>
    <submittedName>
        <fullName evidence="1">Uncharacterized conserved protein</fullName>
    </submittedName>
</protein>
<gene>
    <name evidence="1" type="ORF">NCTC1659_01943</name>
    <name evidence="2" type="ORF">NCTC8540_00943</name>
</gene>
<dbReference type="Proteomes" id="UP000254329">
    <property type="component" value="Unassembled WGS sequence"/>
</dbReference>
<organism evidence="1 3">
    <name type="scientific">Canicola haemoglobinophilus</name>
    <dbReference type="NCBI Taxonomy" id="733"/>
    <lineage>
        <taxon>Bacteria</taxon>
        <taxon>Pseudomonadati</taxon>
        <taxon>Pseudomonadota</taxon>
        <taxon>Gammaproteobacteria</taxon>
        <taxon>Pasteurellales</taxon>
        <taxon>Pasteurellaceae</taxon>
        <taxon>Canicola</taxon>
    </lineage>
</organism>
<proteinExistence type="predicted"/>
<dbReference type="Pfam" id="PF03692">
    <property type="entry name" value="CxxCxxCC"/>
    <property type="match status" value="1"/>
</dbReference>
<accession>A0A1V4AZP2</accession>
<dbReference type="InterPro" id="IPR008228">
    <property type="entry name" value="UCP006173"/>
</dbReference>
<evidence type="ECO:0000313" key="3">
    <source>
        <dbReference type="Proteomes" id="UP000254329"/>
    </source>
</evidence>
<dbReference type="EMBL" id="UGHJ01000001">
    <property type="protein sequence ID" value="STO68448.1"/>
    <property type="molecule type" value="Genomic_DNA"/>
</dbReference>
<dbReference type="OrthoDB" id="9786855at2"/>
<dbReference type="PIRSF" id="PIRSF006173">
    <property type="entry name" value="UCP006173"/>
    <property type="match status" value="1"/>
</dbReference>